<evidence type="ECO:0000313" key="3">
    <source>
        <dbReference type="EMBL" id="CAF4436606.1"/>
    </source>
</evidence>
<gene>
    <name evidence="3" type="ORF">GIL414_LOCUS31777</name>
    <name evidence="2" type="ORF">SMN809_LOCUS31225</name>
</gene>
<dbReference type="AlphaFoldDB" id="A0A8S2W6L3"/>
<feature type="non-terminal residue" evidence="3">
    <location>
        <position position="1"/>
    </location>
</feature>
<comment type="caution">
    <text evidence="3">The sequence shown here is derived from an EMBL/GenBank/DDBJ whole genome shotgun (WGS) entry which is preliminary data.</text>
</comment>
<accession>A0A8S2W6L3</accession>
<sequence length="90" mass="10670">LLSARDIVEHKPEVEFVEKPNAVKFTVASTQSSEEEEEEEEREGYDYEQKVQTEPFQVADQESDENFIKTTEMLHTVRQEEEEEENENQF</sequence>
<dbReference type="EMBL" id="CAJOBI010061675">
    <property type="protein sequence ID" value="CAF4418225.1"/>
    <property type="molecule type" value="Genomic_DNA"/>
</dbReference>
<feature type="non-terminal residue" evidence="3">
    <location>
        <position position="90"/>
    </location>
</feature>
<evidence type="ECO:0000256" key="1">
    <source>
        <dbReference type="SAM" id="MobiDB-lite"/>
    </source>
</evidence>
<evidence type="ECO:0000313" key="4">
    <source>
        <dbReference type="Proteomes" id="UP000681720"/>
    </source>
</evidence>
<evidence type="ECO:0000313" key="2">
    <source>
        <dbReference type="EMBL" id="CAF4418225.1"/>
    </source>
</evidence>
<protein>
    <submittedName>
        <fullName evidence="3">Uncharacterized protein</fullName>
    </submittedName>
</protein>
<dbReference type="Proteomes" id="UP000676336">
    <property type="component" value="Unassembled WGS sequence"/>
</dbReference>
<feature type="region of interest" description="Disordered" evidence="1">
    <location>
        <begin position="27"/>
        <end position="50"/>
    </location>
</feature>
<organism evidence="3 4">
    <name type="scientific">Rotaria magnacalcarata</name>
    <dbReference type="NCBI Taxonomy" id="392030"/>
    <lineage>
        <taxon>Eukaryota</taxon>
        <taxon>Metazoa</taxon>
        <taxon>Spiralia</taxon>
        <taxon>Gnathifera</taxon>
        <taxon>Rotifera</taxon>
        <taxon>Eurotatoria</taxon>
        <taxon>Bdelloidea</taxon>
        <taxon>Philodinida</taxon>
        <taxon>Philodinidae</taxon>
        <taxon>Rotaria</taxon>
    </lineage>
</organism>
<name>A0A8S2W6L3_9BILA</name>
<dbReference type="Proteomes" id="UP000681720">
    <property type="component" value="Unassembled WGS sequence"/>
</dbReference>
<dbReference type="EMBL" id="CAJOBJ010065413">
    <property type="protein sequence ID" value="CAF4436606.1"/>
    <property type="molecule type" value="Genomic_DNA"/>
</dbReference>
<reference evidence="3" key="1">
    <citation type="submission" date="2021-02" db="EMBL/GenBank/DDBJ databases">
        <authorList>
            <person name="Nowell W R."/>
        </authorList>
    </citation>
    <scope>NUCLEOTIDE SEQUENCE</scope>
</reference>
<proteinExistence type="predicted"/>
<feature type="compositionally biased region" description="Acidic residues" evidence="1">
    <location>
        <begin position="33"/>
        <end position="43"/>
    </location>
</feature>